<dbReference type="Pfam" id="PF00664">
    <property type="entry name" value="ABC_membrane"/>
    <property type="match status" value="1"/>
</dbReference>
<evidence type="ECO:0000313" key="11">
    <source>
        <dbReference type="Proteomes" id="UP000265862"/>
    </source>
</evidence>
<evidence type="ECO:0000256" key="1">
    <source>
        <dbReference type="ARBA" id="ARBA00004651"/>
    </source>
</evidence>
<dbReference type="Gene3D" id="1.20.1560.10">
    <property type="entry name" value="ABC transporter type 1, transmembrane domain"/>
    <property type="match status" value="1"/>
</dbReference>
<keyword evidence="2 7" id="KW-0812">Transmembrane</keyword>
<dbReference type="InterPro" id="IPR003593">
    <property type="entry name" value="AAA+_ATPase"/>
</dbReference>
<keyword evidence="3" id="KW-0547">Nucleotide-binding</keyword>
<dbReference type="GO" id="GO:0034040">
    <property type="term" value="F:ATPase-coupled lipid transmembrane transporter activity"/>
    <property type="evidence" value="ECO:0007669"/>
    <property type="project" value="TreeGrafter"/>
</dbReference>
<evidence type="ECO:0000256" key="4">
    <source>
        <dbReference type="ARBA" id="ARBA00022840"/>
    </source>
</evidence>
<dbReference type="Pfam" id="PF00005">
    <property type="entry name" value="ABC_tran"/>
    <property type="match status" value="1"/>
</dbReference>
<dbReference type="InterPro" id="IPR003439">
    <property type="entry name" value="ABC_transporter-like_ATP-bd"/>
</dbReference>
<dbReference type="InterPro" id="IPR027417">
    <property type="entry name" value="P-loop_NTPase"/>
</dbReference>
<evidence type="ECO:0000256" key="6">
    <source>
        <dbReference type="ARBA" id="ARBA00023136"/>
    </source>
</evidence>
<dbReference type="SUPFAM" id="SSF52540">
    <property type="entry name" value="P-loop containing nucleoside triphosphate hydrolases"/>
    <property type="match status" value="1"/>
</dbReference>
<evidence type="ECO:0000259" key="8">
    <source>
        <dbReference type="PROSITE" id="PS50893"/>
    </source>
</evidence>
<feature type="transmembrane region" description="Helical" evidence="7">
    <location>
        <begin position="230"/>
        <end position="252"/>
    </location>
</feature>
<feature type="domain" description="ABC transmembrane type-1" evidence="9">
    <location>
        <begin position="11"/>
        <end position="287"/>
    </location>
</feature>
<dbReference type="PANTHER" id="PTHR24221">
    <property type="entry name" value="ATP-BINDING CASSETTE SUB-FAMILY B"/>
    <property type="match status" value="1"/>
</dbReference>
<accession>A0A396T7R6</accession>
<dbReference type="InterPro" id="IPR036640">
    <property type="entry name" value="ABC1_TM_sf"/>
</dbReference>
<dbReference type="PROSITE" id="PS50893">
    <property type="entry name" value="ABC_TRANSPORTER_2"/>
    <property type="match status" value="1"/>
</dbReference>
<dbReference type="GO" id="GO:0005524">
    <property type="term" value="F:ATP binding"/>
    <property type="evidence" value="ECO:0007669"/>
    <property type="project" value="UniProtKB-KW"/>
</dbReference>
<dbReference type="InterPro" id="IPR039421">
    <property type="entry name" value="Type_1_exporter"/>
</dbReference>
<sequence length="530" mass="59802">MKKYFERKSILFCLILTVIVGLDTPFSTWTYSQIFAMVEAADKRRVVVEISLIVLVTILLTFARYLYERTLNWNIYLFNRNVRSDLLSSNFVRQKGSVSDKLSFVTNDLELVENNYVKEIFKLITSIVNLLLCLVMALNANFLLTLVFMCFSVISAVAPRIMAKRVMLSSEAWSASVSKYTGFMSDYLKHIDLILHYNAMPFFLLKGKKAITDTATAKQKRENTIAMSNLLAGILAYSLSYLPIGIGILFVLDHRLPLSSFIMVQYSSTWVVNSILAINQSMTTINSAKPLLGKLEKIKKLPQSEVSDQLTTIDFKELYLDDVTFSYQDKAVVQHANLVVRRGEKILLTGRSGQGKSTLLKLIAYVLKPEQGKVELVRKDGTAIAPEPDYFGEVTQDSNIFHDTLRFNLTLGRSFSEQELANAVQKAGLTPLVDKIGLDAVIKEDGTNLSGGEKKRIELARAFLYNRNFLLIDEGTASLDPQTAHEIHELILGSNLTVVEIDHHIPEDLQNKFTRAYKLENNQLSMISYN</sequence>
<dbReference type="RefSeq" id="WP_118897418.1">
    <property type="nucleotide sequence ID" value="NZ_QOCV01000001.1"/>
</dbReference>
<dbReference type="InterPro" id="IPR011527">
    <property type="entry name" value="ABC1_TM_dom"/>
</dbReference>
<evidence type="ECO:0000259" key="9">
    <source>
        <dbReference type="PROSITE" id="PS50929"/>
    </source>
</evidence>
<evidence type="ECO:0000256" key="2">
    <source>
        <dbReference type="ARBA" id="ARBA00022692"/>
    </source>
</evidence>
<evidence type="ECO:0000313" key="10">
    <source>
        <dbReference type="EMBL" id="RHW55313.1"/>
    </source>
</evidence>
<comment type="caution">
    <text evidence="10">The sequence shown here is derived from an EMBL/GenBank/DDBJ whole genome shotgun (WGS) entry which is preliminary data.</text>
</comment>
<dbReference type="InterPro" id="IPR017871">
    <property type="entry name" value="ABC_transporter-like_CS"/>
</dbReference>
<keyword evidence="4 10" id="KW-0067">ATP-binding</keyword>
<comment type="subcellular location">
    <subcellularLocation>
        <location evidence="1">Cell membrane</location>
        <topology evidence="1">Multi-pass membrane protein</topology>
    </subcellularLocation>
</comment>
<feature type="transmembrane region" description="Helical" evidence="7">
    <location>
        <begin position="144"/>
        <end position="163"/>
    </location>
</feature>
<dbReference type="PROSITE" id="PS00211">
    <property type="entry name" value="ABC_TRANSPORTER_1"/>
    <property type="match status" value="1"/>
</dbReference>
<dbReference type="PANTHER" id="PTHR24221:SF654">
    <property type="entry name" value="ATP-BINDING CASSETTE SUB-FAMILY B MEMBER 6"/>
    <property type="match status" value="1"/>
</dbReference>
<dbReference type="PROSITE" id="PS50929">
    <property type="entry name" value="ABC_TM1F"/>
    <property type="match status" value="1"/>
</dbReference>
<keyword evidence="6 7" id="KW-0472">Membrane</keyword>
<reference evidence="10 11" key="1">
    <citation type="submission" date="2018-07" db="EMBL/GenBank/DDBJ databases">
        <title>Genome sequences of six Lactobacillus spp. isolated from bumble bee guts.</title>
        <authorList>
            <person name="Motta E.V.S."/>
            <person name="Moran N.A."/>
        </authorList>
    </citation>
    <scope>NUCLEOTIDE SEQUENCE [LARGE SCALE GENOMIC DNA]</scope>
    <source>
        <strain evidence="10 11">OCC3</strain>
    </source>
</reference>
<organism evidence="10 11">
    <name type="scientific">Lactobacillus bombicola</name>
    <dbReference type="NCBI Taxonomy" id="1505723"/>
    <lineage>
        <taxon>Bacteria</taxon>
        <taxon>Bacillati</taxon>
        <taxon>Bacillota</taxon>
        <taxon>Bacilli</taxon>
        <taxon>Lactobacillales</taxon>
        <taxon>Lactobacillaceae</taxon>
        <taxon>Lactobacillus</taxon>
    </lineage>
</organism>
<dbReference type="GO" id="GO:0140359">
    <property type="term" value="F:ABC-type transporter activity"/>
    <property type="evidence" value="ECO:0007669"/>
    <property type="project" value="InterPro"/>
</dbReference>
<dbReference type="GO" id="GO:0005886">
    <property type="term" value="C:plasma membrane"/>
    <property type="evidence" value="ECO:0007669"/>
    <property type="project" value="UniProtKB-SubCell"/>
</dbReference>
<dbReference type="AlphaFoldDB" id="A0A396T7R6"/>
<dbReference type="SUPFAM" id="SSF90123">
    <property type="entry name" value="ABC transporter transmembrane region"/>
    <property type="match status" value="1"/>
</dbReference>
<dbReference type="EMBL" id="QOCV01000001">
    <property type="protein sequence ID" value="RHW55313.1"/>
    <property type="molecule type" value="Genomic_DNA"/>
</dbReference>
<dbReference type="SMART" id="SM00382">
    <property type="entry name" value="AAA"/>
    <property type="match status" value="1"/>
</dbReference>
<evidence type="ECO:0000256" key="7">
    <source>
        <dbReference type="SAM" id="Phobius"/>
    </source>
</evidence>
<gene>
    <name evidence="10" type="ORF">DS835_00150</name>
</gene>
<dbReference type="Proteomes" id="UP000265862">
    <property type="component" value="Unassembled WGS sequence"/>
</dbReference>
<dbReference type="GO" id="GO:0016887">
    <property type="term" value="F:ATP hydrolysis activity"/>
    <property type="evidence" value="ECO:0007669"/>
    <property type="project" value="InterPro"/>
</dbReference>
<dbReference type="CDD" id="cd03228">
    <property type="entry name" value="ABCC_MRP_Like"/>
    <property type="match status" value="1"/>
</dbReference>
<evidence type="ECO:0000256" key="5">
    <source>
        <dbReference type="ARBA" id="ARBA00022989"/>
    </source>
</evidence>
<evidence type="ECO:0000256" key="3">
    <source>
        <dbReference type="ARBA" id="ARBA00022741"/>
    </source>
</evidence>
<proteinExistence type="predicted"/>
<name>A0A396T7R6_9LACO</name>
<dbReference type="Gene3D" id="3.40.50.300">
    <property type="entry name" value="P-loop containing nucleotide triphosphate hydrolases"/>
    <property type="match status" value="1"/>
</dbReference>
<feature type="domain" description="ABC transporter" evidence="8">
    <location>
        <begin position="318"/>
        <end position="529"/>
    </location>
</feature>
<keyword evidence="5 7" id="KW-1133">Transmembrane helix</keyword>
<feature type="transmembrane region" description="Helical" evidence="7">
    <location>
        <begin position="50"/>
        <end position="67"/>
    </location>
</feature>
<protein>
    <submittedName>
        <fullName evidence="10">ABC transporter ATP-binding protein</fullName>
    </submittedName>
</protein>